<dbReference type="Proteomes" id="UP001201980">
    <property type="component" value="Unassembled WGS sequence"/>
</dbReference>
<feature type="compositionally biased region" description="Low complexity" evidence="2">
    <location>
        <begin position="53"/>
        <end position="72"/>
    </location>
</feature>
<reference evidence="3" key="1">
    <citation type="submission" date="2022-07" db="EMBL/GenBank/DDBJ databases">
        <title>Draft genome sequence of Zalerion maritima ATCC 34329, a (micro)plastics degrading marine fungus.</title>
        <authorList>
            <person name="Paco A."/>
            <person name="Goncalves M.F.M."/>
            <person name="Rocha-Santos T.A.P."/>
            <person name="Alves A."/>
        </authorList>
    </citation>
    <scope>NUCLEOTIDE SEQUENCE</scope>
    <source>
        <strain evidence="3">ATCC 34329</strain>
    </source>
</reference>
<feature type="compositionally biased region" description="Low complexity" evidence="2">
    <location>
        <begin position="459"/>
        <end position="493"/>
    </location>
</feature>
<organism evidence="3 4">
    <name type="scientific">Zalerion maritima</name>
    <dbReference type="NCBI Taxonomy" id="339359"/>
    <lineage>
        <taxon>Eukaryota</taxon>
        <taxon>Fungi</taxon>
        <taxon>Dikarya</taxon>
        <taxon>Ascomycota</taxon>
        <taxon>Pezizomycotina</taxon>
        <taxon>Sordariomycetes</taxon>
        <taxon>Lulworthiomycetidae</taxon>
        <taxon>Lulworthiales</taxon>
        <taxon>Lulworthiaceae</taxon>
        <taxon>Zalerion</taxon>
    </lineage>
</organism>
<feature type="region of interest" description="Disordered" evidence="2">
    <location>
        <begin position="394"/>
        <end position="431"/>
    </location>
</feature>
<feature type="compositionally biased region" description="Low complexity" evidence="2">
    <location>
        <begin position="15"/>
        <end position="32"/>
    </location>
</feature>
<proteinExistence type="predicted"/>
<keyword evidence="1" id="KW-0175">Coiled coil</keyword>
<dbReference type="EMBL" id="JAKWBI020000035">
    <property type="protein sequence ID" value="KAJ2905252.1"/>
    <property type="molecule type" value="Genomic_DNA"/>
</dbReference>
<dbReference type="AlphaFoldDB" id="A0AAD5WW07"/>
<gene>
    <name evidence="3" type="ORF">MKZ38_005954</name>
</gene>
<feature type="compositionally biased region" description="Polar residues" evidence="2">
    <location>
        <begin position="35"/>
        <end position="52"/>
    </location>
</feature>
<evidence type="ECO:0000256" key="2">
    <source>
        <dbReference type="SAM" id="MobiDB-lite"/>
    </source>
</evidence>
<name>A0AAD5WW07_9PEZI</name>
<feature type="compositionally biased region" description="Low complexity" evidence="2">
    <location>
        <begin position="101"/>
        <end position="116"/>
    </location>
</feature>
<comment type="caution">
    <text evidence="3">The sequence shown here is derived from an EMBL/GenBank/DDBJ whole genome shotgun (WGS) entry which is preliminary data.</text>
</comment>
<keyword evidence="4" id="KW-1185">Reference proteome</keyword>
<evidence type="ECO:0000313" key="3">
    <source>
        <dbReference type="EMBL" id="KAJ2905252.1"/>
    </source>
</evidence>
<evidence type="ECO:0000313" key="4">
    <source>
        <dbReference type="Proteomes" id="UP001201980"/>
    </source>
</evidence>
<feature type="region of interest" description="Disordered" evidence="2">
    <location>
        <begin position="459"/>
        <end position="503"/>
    </location>
</feature>
<feature type="region of interest" description="Disordered" evidence="2">
    <location>
        <begin position="1"/>
        <end position="132"/>
    </location>
</feature>
<evidence type="ECO:0000256" key="1">
    <source>
        <dbReference type="SAM" id="Coils"/>
    </source>
</evidence>
<feature type="coiled-coil region" evidence="1">
    <location>
        <begin position="158"/>
        <end position="192"/>
    </location>
</feature>
<protein>
    <submittedName>
        <fullName evidence="3">Uncharacterized protein</fullName>
    </submittedName>
</protein>
<sequence>MNGLDKRRTGQHGTASGAAHSHSHAGPGVHVVRTVCTNPATPNITSSSMSRNPSGTSAAAGSASSPPQAAATVIAPPPKVVHASAGPNQPPDDEKSTNAASSTGSCGNSSSGNNNNNGGGGKDSISTQKDKNTTTAAAAIAAAAAAGTGAHRQDAQGLRARDERIASLEKELQVMENEFARELERASAAESETASFWQGKHSAVHTAYLRADTELRLLRAEVEVREAERGELREGWEMMRREAREREEVIRELRGQVRGLKEWVSKEARVDGGGGSVSDEVFAEGMGRLANGLQNWVIVHFRKSKIDLSRVDEDTLQEVSRLVPMYEEVTHTAKVHLLQSIVSSILVEEIFGNYFVGLSEAQAEQFRQMEKMLGAFVSSPEGLNTWRSQTLSMMRRGTEASPSSPAATPHLPPMTKPGDKGSSTQEQDHLKEFHSQSSHLVARTINKICHLLDSLTVSKTSSTATKKTPSSAATTSHTSTSSPPKKKSATNSTVSAPSHSSRETALRVLLNNSVALSRLLSSQKAHFEVSLPEILGHQKTYFSAETMEDISGVEDEYDDDADEGGYDYAGGGRRRRRREVLVSTFPMVVKMGDEHGGGTERYRNVILRARVLCAG</sequence>
<accession>A0AAD5WW07</accession>